<dbReference type="Proteomes" id="UP001519363">
    <property type="component" value="Unassembled WGS sequence"/>
</dbReference>
<name>A0ABS5ABU5_9PSEU</name>
<protein>
    <submittedName>
        <fullName evidence="1">Uncharacterized protein</fullName>
    </submittedName>
</protein>
<comment type="caution">
    <text evidence="1">The sequence shown here is derived from an EMBL/GenBank/DDBJ whole genome shotgun (WGS) entry which is preliminary data.</text>
</comment>
<dbReference type="RefSeq" id="WP_209706888.1">
    <property type="nucleotide sequence ID" value="NZ_JAGIOO010000001.1"/>
</dbReference>
<accession>A0ABS5ABU5</accession>
<proteinExistence type="predicted"/>
<organism evidence="1 2">
    <name type="scientific">Crossiella equi</name>
    <dbReference type="NCBI Taxonomy" id="130796"/>
    <lineage>
        <taxon>Bacteria</taxon>
        <taxon>Bacillati</taxon>
        <taxon>Actinomycetota</taxon>
        <taxon>Actinomycetes</taxon>
        <taxon>Pseudonocardiales</taxon>
        <taxon>Pseudonocardiaceae</taxon>
        <taxon>Crossiella</taxon>
    </lineage>
</organism>
<evidence type="ECO:0000313" key="2">
    <source>
        <dbReference type="Proteomes" id="UP001519363"/>
    </source>
</evidence>
<dbReference type="EMBL" id="JAGIOO010000001">
    <property type="protein sequence ID" value="MBP2473811.1"/>
    <property type="molecule type" value="Genomic_DNA"/>
</dbReference>
<sequence length="66" mass="7332">MAYRWRYEDAEGGVVEGPAVEFEDQDEAEAWFSAEWNELLAAGIDQVVLLDGEDEVYGPMSLHPAG</sequence>
<gene>
    <name evidence="1" type="ORF">JOF53_002683</name>
</gene>
<keyword evidence="2" id="KW-1185">Reference proteome</keyword>
<evidence type="ECO:0000313" key="1">
    <source>
        <dbReference type="EMBL" id="MBP2473811.1"/>
    </source>
</evidence>
<reference evidence="1 2" key="1">
    <citation type="submission" date="2021-03" db="EMBL/GenBank/DDBJ databases">
        <title>Sequencing the genomes of 1000 actinobacteria strains.</title>
        <authorList>
            <person name="Klenk H.-P."/>
        </authorList>
    </citation>
    <scope>NUCLEOTIDE SEQUENCE [LARGE SCALE GENOMIC DNA]</scope>
    <source>
        <strain evidence="1 2">DSM 44580</strain>
    </source>
</reference>